<dbReference type="AlphaFoldDB" id="A0A0F9E6Q2"/>
<gene>
    <name evidence="1" type="ORF">LCGC14_2190680</name>
</gene>
<reference evidence="1" key="1">
    <citation type="journal article" date="2015" name="Nature">
        <title>Complex archaea that bridge the gap between prokaryotes and eukaryotes.</title>
        <authorList>
            <person name="Spang A."/>
            <person name="Saw J.H."/>
            <person name="Jorgensen S.L."/>
            <person name="Zaremba-Niedzwiedzka K."/>
            <person name="Martijn J."/>
            <person name="Lind A.E."/>
            <person name="van Eijk R."/>
            <person name="Schleper C."/>
            <person name="Guy L."/>
            <person name="Ettema T.J."/>
        </authorList>
    </citation>
    <scope>NUCLEOTIDE SEQUENCE</scope>
</reference>
<dbReference type="EMBL" id="LAZR01028669">
    <property type="protein sequence ID" value="KKL61896.1"/>
    <property type="molecule type" value="Genomic_DNA"/>
</dbReference>
<dbReference type="InterPro" id="IPR016181">
    <property type="entry name" value="Acyl_CoA_acyltransferase"/>
</dbReference>
<comment type="caution">
    <text evidence="1">The sequence shown here is derived from an EMBL/GenBank/DDBJ whole genome shotgun (WGS) entry which is preliminary data.</text>
</comment>
<proteinExistence type="predicted"/>
<evidence type="ECO:0000313" key="1">
    <source>
        <dbReference type="EMBL" id="KKL61896.1"/>
    </source>
</evidence>
<evidence type="ECO:0008006" key="2">
    <source>
        <dbReference type="Google" id="ProtNLM"/>
    </source>
</evidence>
<name>A0A0F9E6Q2_9ZZZZ</name>
<sequence>IMMTDQSRKDGVFSIIACHAIKDKLDALAVELKLRRCEAQVRADFSKAIRFTEALGFANPYERRFYFPDGTSSLLYEKLYNERS</sequence>
<protein>
    <recommendedName>
        <fullName evidence="2">N-acetyltransferase domain-containing protein</fullName>
    </recommendedName>
</protein>
<accession>A0A0F9E6Q2</accession>
<feature type="non-terminal residue" evidence="1">
    <location>
        <position position="1"/>
    </location>
</feature>
<organism evidence="1">
    <name type="scientific">marine sediment metagenome</name>
    <dbReference type="NCBI Taxonomy" id="412755"/>
    <lineage>
        <taxon>unclassified sequences</taxon>
        <taxon>metagenomes</taxon>
        <taxon>ecological metagenomes</taxon>
    </lineage>
</organism>
<dbReference type="SUPFAM" id="SSF55729">
    <property type="entry name" value="Acyl-CoA N-acyltransferases (Nat)"/>
    <property type="match status" value="1"/>
</dbReference>